<sequence length="249" mass="27089">METRIDEIADGIFRLSTFTTDLPPDGFTFNQYLIKAEQPLLFHCGGRALFPLVSEAAKKVLPLNTIRWISFGHVESDECGSMNQWLSVAPKAEIVHGAVACMVSLNDLADRAPRVLANNEVLDLGGKRVRYIDTPHVPHAWESGLIYEETTKTLFTGDLFTQLGCGPAISDQSIVKDAILAEDAFHAMALTPDTAATIRRLKELGAENLAVMHGSCFRGDCASELEALAAYASKALSTALNKADERGRP</sequence>
<keyword evidence="3" id="KW-1185">Reference proteome</keyword>
<dbReference type="InterPro" id="IPR045761">
    <property type="entry name" value="ODP_dom"/>
</dbReference>
<dbReference type="Gene3D" id="3.60.15.10">
    <property type="entry name" value="Ribonuclease Z/Hydroxyacylglutathione hydrolase-like"/>
    <property type="match status" value="1"/>
</dbReference>
<comment type="caution">
    <text evidence="2">The sequence shown here is derived from an EMBL/GenBank/DDBJ whole genome shotgun (WGS) entry which is preliminary data.</text>
</comment>
<dbReference type="InterPro" id="IPR036866">
    <property type="entry name" value="RibonucZ/Hydroxyglut_hydro"/>
</dbReference>
<keyword evidence="2" id="KW-0378">Hydrolase</keyword>
<proteinExistence type="predicted"/>
<protein>
    <submittedName>
        <fullName evidence="2">MBL fold metallo-hydrolase</fullName>
    </submittedName>
</protein>
<dbReference type="PANTHER" id="PTHR43717:SF1">
    <property type="entry name" value="ANAEROBIC NITRIC OXIDE REDUCTASE FLAVORUBREDOXIN"/>
    <property type="match status" value="1"/>
</dbReference>
<accession>A0A1J4QD79</accession>
<gene>
    <name evidence="2" type="ORF">BFR47_14600</name>
</gene>
<dbReference type="PANTHER" id="PTHR43717">
    <property type="entry name" value="ANAEROBIC NITRIC OXIDE REDUCTASE FLAVORUBREDOXIN"/>
    <property type="match status" value="1"/>
</dbReference>
<dbReference type="GO" id="GO:0016787">
    <property type="term" value="F:hydrolase activity"/>
    <property type="evidence" value="ECO:0007669"/>
    <property type="project" value="UniProtKB-KW"/>
</dbReference>
<dbReference type="Pfam" id="PF19583">
    <property type="entry name" value="ODP"/>
    <property type="match status" value="1"/>
</dbReference>
<dbReference type="OrthoDB" id="9800607at2"/>
<dbReference type="RefSeq" id="WP_071472908.1">
    <property type="nucleotide sequence ID" value="NZ_MDKE01000023.1"/>
</dbReference>
<evidence type="ECO:0000313" key="3">
    <source>
        <dbReference type="Proteomes" id="UP000243073"/>
    </source>
</evidence>
<evidence type="ECO:0000259" key="1">
    <source>
        <dbReference type="Pfam" id="PF19583"/>
    </source>
</evidence>
<name>A0A1J4QD79_9GAMM</name>
<reference evidence="2 3" key="1">
    <citation type="submission" date="2016-07" db="EMBL/GenBank/DDBJ databases">
        <title>Draft Genome Sequence of Oceanisphaera psychrotolerans, isolated from coastal sediment samples.</title>
        <authorList>
            <person name="Zhuo S."/>
            <person name="Ruan Z."/>
        </authorList>
    </citation>
    <scope>NUCLEOTIDE SEQUENCE [LARGE SCALE GENOMIC DNA]</scope>
    <source>
        <strain evidence="2 3">LAM-WHM-ZC</strain>
    </source>
</reference>
<organism evidence="2 3">
    <name type="scientific">Oceanisphaera psychrotolerans</name>
    <dbReference type="NCBI Taxonomy" id="1414654"/>
    <lineage>
        <taxon>Bacteria</taxon>
        <taxon>Pseudomonadati</taxon>
        <taxon>Pseudomonadota</taxon>
        <taxon>Gammaproteobacteria</taxon>
        <taxon>Aeromonadales</taxon>
        <taxon>Aeromonadaceae</taxon>
        <taxon>Oceanisphaera</taxon>
    </lineage>
</organism>
<evidence type="ECO:0000313" key="2">
    <source>
        <dbReference type="EMBL" id="OIN08973.1"/>
    </source>
</evidence>
<dbReference type="EMBL" id="MDKE01000023">
    <property type="protein sequence ID" value="OIN08973.1"/>
    <property type="molecule type" value="Genomic_DNA"/>
</dbReference>
<dbReference type="SUPFAM" id="SSF56281">
    <property type="entry name" value="Metallo-hydrolase/oxidoreductase"/>
    <property type="match status" value="1"/>
</dbReference>
<dbReference type="Proteomes" id="UP000243073">
    <property type="component" value="Unassembled WGS sequence"/>
</dbReference>
<feature type="domain" description="ODP" evidence="1">
    <location>
        <begin position="28"/>
        <end position="214"/>
    </location>
</feature>
<dbReference type="STRING" id="1414654.BFR47_14600"/>
<dbReference type="AlphaFoldDB" id="A0A1J4QD79"/>